<feature type="transmembrane region" description="Helical" evidence="6">
    <location>
        <begin position="342"/>
        <end position="358"/>
    </location>
</feature>
<evidence type="ECO:0000313" key="7">
    <source>
        <dbReference type="EMBL" id="MBB6097163.1"/>
    </source>
</evidence>
<keyword evidence="3 6" id="KW-1133">Transmembrane helix</keyword>
<keyword evidence="2 6" id="KW-0812">Transmembrane</keyword>
<dbReference type="PIRSF" id="PIRSF006060">
    <property type="entry name" value="AA_transporter"/>
    <property type="match status" value="1"/>
</dbReference>
<feature type="transmembrane region" description="Helical" evidence="6">
    <location>
        <begin position="131"/>
        <end position="151"/>
    </location>
</feature>
<keyword evidence="8" id="KW-1185">Reference proteome</keyword>
<feature type="transmembrane region" description="Helical" evidence="6">
    <location>
        <begin position="163"/>
        <end position="181"/>
    </location>
</feature>
<feature type="transmembrane region" description="Helical" evidence="6">
    <location>
        <begin position="278"/>
        <end position="296"/>
    </location>
</feature>
<dbReference type="PANTHER" id="PTHR47547">
    <property type="match status" value="1"/>
</dbReference>
<feature type="transmembrane region" description="Helical" evidence="6">
    <location>
        <begin position="454"/>
        <end position="475"/>
    </location>
</feature>
<feature type="transmembrane region" description="Helical" evidence="6">
    <location>
        <begin position="424"/>
        <end position="442"/>
    </location>
</feature>
<evidence type="ECO:0000256" key="3">
    <source>
        <dbReference type="ARBA" id="ARBA00022989"/>
    </source>
</evidence>
<accession>A0A841HWE3</accession>
<dbReference type="AlphaFoldDB" id="A0A841HWE3"/>
<dbReference type="Proteomes" id="UP000569951">
    <property type="component" value="Unassembled WGS sequence"/>
</dbReference>
<proteinExistence type="predicted"/>
<feature type="transmembrane region" description="Helical" evidence="6">
    <location>
        <begin position="397"/>
        <end position="418"/>
    </location>
</feature>
<dbReference type="RefSeq" id="WP_246350839.1">
    <property type="nucleotide sequence ID" value="NZ_JACHHG010000002.1"/>
</dbReference>
<dbReference type="PANTHER" id="PTHR47547:SF1">
    <property type="entry name" value="ASPARTATE-PROTON SYMPORTER"/>
    <property type="match status" value="1"/>
</dbReference>
<sequence>MSSLKRNIAPLPLLFTGLGSIIGSGWLFGAWNTAQIAGPAAILAWVVGMVMMLTIAITYTELGAMFPQSGAMGRYAGYSHGPFVGFLASWANWLSMIAIPPIEAVASVQYMTSWEWAWARGLTEGGNLTPSGLALATAFLVVYFLLNFWTVQLFAKSNTAITVFKIVVPLLVGVALLTLGFHPENFDAASGGFAPFGWAAVFTGVATSGIVLSFNGFQAPINLAGEARNPGRSVPFAVVGAIVLAGILYVLLQVAFIGAVPPERLTEGWKALKFDSPFADLALALGLNWMAILLYVDAVISPSGTGITYTATASRALYGLERGGHLPALVGRVHPLFGVPRNAMWINLALGFACLYLFPNWGALAAVISITCVIGFLMGPISVVTLRRTAPQLHRPLRLRGLRVLAPLAFVFASLLLYWSRWPLTGQIILLVLLGLPIYLYYETRRGRAQAWSALWSGLWLVGYLACMTALSWLGARDFGGTGLVPYGLDMVLVVVVALTFYGLGLRAGSRYVHGDLPSGLEESDVPAESQSPATRPSATR</sequence>
<evidence type="ECO:0000256" key="5">
    <source>
        <dbReference type="SAM" id="MobiDB-lite"/>
    </source>
</evidence>
<evidence type="ECO:0000256" key="2">
    <source>
        <dbReference type="ARBA" id="ARBA00022692"/>
    </source>
</evidence>
<feature type="transmembrane region" description="Helical" evidence="6">
    <location>
        <begin position="234"/>
        <end position="258"/>
    </location>
</feature>
<keyword evidence="4 6" id="KW-0472">Membrane</keyword>
<organism evidence="7 8">
    <name type="scientific">Deinobacterium chartae</name>
    <dbReference type="NCBI Taxonomy" id="521158"/>
    <lineage>
        <taxon>Bacteria</taxon>
        <taxon>Thermotogati</taxon>
        <taxon>Deinococcota</taxon>
        <taxon>Deinococci</taxon>
        <taxon>Deinococcales</taxon>
        <taxon>Deinococcaceae</taxon>
        <taxon>Deinobacterium</taxon>
    </lineage>
</organism>
<dbReference type="Gene3D" id="1.20.1740.10">
    <property type="entry name" value="Amino acid/polyamine transporter I"/>
    <property type="match status" value="1"/>
</dbReference>
<dbReference type="Pfam" id="PF13520">
    <property type="entry name" value="AA_permease_2"/>
    <property type="match status" value="1"/>
</dbReference>
<comment type="subcellular location">
    <subcellularLocation>
        <location evidence="1">Membrane</location>
        <topology evidence="1">Multi-pass membrane protein</topology>
    </subcellularLocation>
</comment>
<feature type="transmembrane region" description="Helical" evidence="6">
    <location>
        <begin position="37"/>
        <end position="62"/>
    </location>
</feature>
<feature type="region of interest" description="Disordered" evidence="5">
    <location>
        <begin position="520"/>
        <end position="541"/>
    </location>
</feature>
<dbReference type="InterPro" id="IPR052962">
    <property type="entry name" value="AA_Transporter_AGT"/>
</dbReference>
<feature type="transmembrane region" description="Helical" evidence="6">
    <location>
        <begin position="12"/>
        <end position="31"/>
    </location>
</feature>
<feature type="transmembrane region" description="Helical" evidence="6">
    <location>
        <begin position="487"/>
        <end position="504"/>
    </location>
</feature>
<dbReference type="GO" id="GO:0016020">
    <property type="term" value="C:membrane"/>
    <property type="evidence" value="ECO:0007669"/>
    <property type="project" value="UniProtKB-SubCell"/>
</dbReference>
<reference evidence="7 8" key="1">
    <citation type="submission" date="2020-08" db="EMBL/GenBank/DDBJ databases">
        <title>Genomic Encyclopedia of Type Strains, Phase IV (KMG-IV): sequencing the most valuable type-strain genomes for metagenomic binning, comparative biology and taxonomic classification.</title>
        <authorList>
            <person name="Goeker M."/>
        </authorList>
    </citation>
    <scope>NUCLEOTIDE SEQUENCE [LARGE SCALE GENOMIC DNA]</scope>
    <source>
        <strain evidence="7 8">DSM 21458</strain>
    </source>
</reference>
<name>A0A841HWE3_9DEIO</name>
<protein>
    <submittedName>
        <fullName evidence="7">Amino acid transporter</fullName>
    </submittedName>
</protein>
<evidence type="ECO:0000256" key="4">
    <source>
        <dbReference type="ARBA" id="ARBA00023136"/>
    </source>
</evidence>
<dbReference type="EMBL" id="JACHHG010000002">
    <property type="protein sequence ID" value="MBB6097163.1"/>
    <property type="molecule type" value="Genomic_DNA"/>
</dbReference>
<feature type="transmembrane region" description="Helical" evidence="6">
    <location>
        <begin position="193"/>
        <end position="214"/>
    </location>
</feature>
<evidence type="ECO:0000256" key="1">
    <source>
        <dbReference type="ARBA" id="ARBA00004141"/>
    </source>
</evidence>
<evidence type="ECO:0000256" key="6">
    <source>
        <dbReference type="SAM" id="Phobius"/>
    </source>
</evidence>
<feature type="transmembrane region" description="Helical" evidence="6">
    <location>
        <begin position="83"/>
        <end position="111"/>
    </location>
</feature>
<dbReference type="InterPro" id="IPR002293">
    <property type="entry name" value="AA/rel_permease1"/>
</dbReference>
<feature type="compositionally biased region" description="Polar residues" evidence="5">
    <location>
        <begin position="529"/>
        <end position="541"/>
    </location>
</feature>
<feature type="transmembrane region" description="Helical" evidence="6">
    <location>
        <begin position="364"/>
        <end position="385"/>
    </location>
</feature>
<evidence type="ECO:0000313" key="8">
    <source>
        <dbReference type="Proteomes" id="UP000569951"/>
    </source>
</evidence>
<gene>
    <name evidence="7" type="ORF">HNR42_000577</name>
</gene>
<comment type="caution">
    <text evidence="7">The sequence shown here is derived from an EMBL/GenBank/DDBJ whole genome shotgun (WGS) entry which is preliminary data.</text>
</comment>
<dbReference type="GO" id="GO:0022857">
    <property type="term" value="F:transmembrane transporter activity"/>
    <property type="evidence" value="ECO:0007669"/>
    <property type="project" value="InterPro"/>
</dbReference>